<keyword evidence="1" id="KW-0547">Nucleotide-binding</keyword>
<dbReference type="RefSeq" id="WP_195810820.1">
    <property type="nucleotide sequence ID" value="NZ_CP064795.1"/>
</dbReference>
<dbReference type="Gene3D" id="3.30.565.10">
    <property type="entry name" value="Histidine kinase-like ATPase, C-terminal domain"/>
    <property type="match status" value="1"/>
</dbReference>
<keyword evidence="2" id="KW-1185">Reference proteome</keyword>
<dbReference type="InterPro" id="IPR036890">
    <property type="entry name" value="HATPase_C_sf"/>
</dbReference>
<organism evidence="1 2">
    <name type="scientific">Salinimonas marina</name>
    <dbReference type="NCBI Taxonomy" id="2785918"/>
    <lineage>
        <taxon>Bacteria</taxon>
        <taxon>Pseudomonadati</taxon>
        <taxon>Pseudomonadota</taxon>
        <taxon>Gammaproteobacteria</taxon>
        <taxon>Alteromonadales</taxon>
        <taxon>Alteromonadaceae</taxon>
        <taxon>Alteromonas/Salinimonas group</taxon>
        <taxon>Salinimonas</taxon>
    </lineage>
</organism>
<dbReference type="Proteomes" id="UP000595095">
    <property type="component" value="Chromosome"/>
</dbReference>
<protein>
    <submittedName>
        <fullName evidence="1">ATP-binding protein</fullName>
    </submittedName>
</protein>
<sequence>MKVTNPPIASDLMATARSFGNYDLAAALSDIIDNSIQAAASQVEIDFQYFDNDVIVRIRDNGSGMDGETLKRAMRPASSNPGTARDPKDLGRFGWGMKSASLSQARILTVVAWQSSNFVAARWNIDDITDWSMDFFEGGEAVSLLDRPPKSDSGTEVIWTNSDRLKESADSVDADELSTVVAMARKKLSLVFHRFLSGEAGTKLSITINGTEVNPVDPFVTSHNATQTLDAETIQMTGGRNILIKPFILPHFSKLDVVQQAEVGGEEGMIRNQGFYIYRNKRLIIHGTWFRLIPHGELSQLTRVRVDLPNNLDEEWKITLDKSDAQLPSALKSRLLKVIKKFSKKSVSVHRRKGVSTHIDNVEKVWCREVKNGQVIYKVNREHPLTRSVIGQDGVEAVLAMLETYFPADDLVKDSAKGVTQGPSDPCQFEYLTKQFFFKYLNDSNEEERSLENFIAYIQRVEPFASQKAYASSYVKENLAIYLK</sequence>
<dbReference type="KEGG" id="smaa:IT774_00105"/>
<evidence type="ECO:0000313" key="1">
    <source>
        <dbReference type="EMBL" id="QPG05737.1"/>
    </source>
</evidence>
<gene>
    <name evidence="1" type="ORF">IT774_00105</name>
</gene>
<keyword evidence="1" id="KW-0067">ATP-binding</keyword>
<name>A0A7S9HDB1_9ALTE</name>
<dbReference type="Pfam" id="PF13589">
    <property type="entry name" value="HATPase_c_3"/>
    <property type="match status" value="1"/>
</dbReference>
<reference evidence="1 2" key="1">
    <citation type="submission" date="2020-11" db="EMBL/GenBank/DDBJ databases">
        <title>Complete genome sequence for Salinimonas sp. strain G2-b.</title>
        <authorList>
            <person name="Park S.-J."/>
        </authorList>
    </citation>
    <scope>NUCLEOTIDE SEQUENCE [LARGE SCALE GENOMIC DNA]</scope>
    <source>
        <strain evidence="1 2">G2-b</strain>
    </source>
</reference>
<accession>A0A7S9HDB1</accession>
<dbReference type="GO" id="GO:0005524">
    <property type="term" value="F:ATP binding"/>
    <property type="evidence" value="ECO:0007669"/>
    <property type="project" value="UniProtKB-KW"/>
</dbReference>
<proteinExistence type="predicted"/>
<dbReference type="SUPFAM" id="SSF55874">
    <property type="entry name" value="ATPase domain of HSP90 chaperone/DNA topoisomerase II/histidine kinase"/>
    <property type="match status" value="1"/>
</dbReference>
<dbReference type="AlphaFoldDB" id="A0A7S9HDB1"/>
<dbReference type="EMBL" id="CP064795">
    <property type="protein sequence ID" value="QPG05737.1"/>
    <property type="molecule type" value="Genomic_DNA"/>
</dbReference>
<evidence type="ECO:0000313" key="2">
    <source>
        <dbReference type="Proteomes" id="UP000595095"/>
    </source>
</evidence>